<dbReference type="InterPro" id="IPR035070">
    <property type="entry name" value="Streptogrisin_prodomain"/>
</dbReference>
<keyword evidence="6" id="KW-0865">Zymogen</keyword>
<comment type="similarity">
    <text evidence="1">Belongs to the peptidase S1 family.</text>
</comment>
<evidence type="ECO:0000256" key="1">
    <source>
        <dbReference type="ARBA" id="ARBA00007664"/>
    </source>
</evidence>
<evidence type="ECO:0000256" key="5">
    <source>
        <dbReference type="ARBA" id="ARBA00022825"/>
    </source>
</evidence>
<dbReference type="PRINTS" id="PR00861">
    <property type="entry name" value="ALYTICPTASE"/>
</dbReference>
<accession>A0ABS1LJA5</accession>
<keyword evidence="5" id="KW-0720">Serine protease</keyword>
<evidence type="ECO:0000256" key="7">
    <source>
        <dbReference type="ARBA" id="ARBA00023157"/>
    </source>
</evidence>
<protein>
    <recommendedName>
        <fullName evidence="9">Ricin B lectin domain-containing protein</fullName>
    </recommendedName>
</protein>
<dbReference type="Pfam" id="PF02983">
    <property type="entry name" value="Pro_Al_protease"/>
    <property type="match status" value="1"/>
</dbReference>
<evidence type="ECO:0000256" key="6">
    <source>
        <dbReference type="ARBA" id="ARBA00023145"/>
    </source>
</evidence>
<dbReference type="InterPro" id="IPR001316">
    <property type="entry name" value="Pept_S1A_streptogrisin"/>
</dbReference>
<keyword evidence="7" id="KW-1015">Disulfide bond</keyword>
<dbReference type="Gene3D" id="3.30.300.50">
    <property type="match status" value="2"/>
</dbReference>
<evidence type="ECO:0000256" key="3">
    <source>
        <dbReference type="ARBA" id="ARBA00022729"/>
    </source>
</evidence>
<dbReference type="Pfam" id="PF00652">
    <property type="entry name" value="Ricin_B_lectin"/>
    <property type="match status" value="1"/>
</dbReference>
<proteinExistence type="inferred from homology"/>
<keyword evidence="3 8" id="KW-0732">Signal</keyword>
<dbReference type="Gene3D" id="2.80.10.50">
    <property type="match status" value="2"/>
</dbReference>
<keyword evidence="11" id="KW-1185">Reference proteome</keyword>
<dbReference type="EMBL" id="JABBYC010000006">
    <property type="protein sequence ID" value="MBL0885903.1"/>
    <property type="molecule type" value="Genomic_DNA"/>
</dbReference>
<dbReference type="InterPro" id="IPR000772">
    <property type="entry name" value="Ricin_B_lectin"/>
</dbReference>
<sequence length="523" mass="53412">MLRSSTSNRRSARSLVSCGLAVMTALAGVALVGAPPAGAESSGTPPVSSETAGMPPEQAAAFERDLGLGPDELRARLALDARAAALEERFVSSLGDEYGGTWVPDGGGDVRVAVTSSAAAGVVGETGARAVVVRYGLDELTRWKEALDGVEAPRAVHAWYADPEENALVIEAADADAAHALAEKAGVPSGVVRVERSDTAPVPARDIVGGNEFHRPTGDGYVTLCSVGFAVAGGFVTAGHCGSTGDAVNAPDGAALGSYAGSQFPGHDWAWVRTNGDWTSRPAVNDYAGGTVAVAGSNEMPIGASVCRSGRTSGWRCGVIQEKNVTINYGSGDIPGMATGSACAEGGDSGGSVISGDQAQGVTSGRIGDCASNGRFIYQPINPILANYGLSLTTTGGGGREIVGYEGKCIDVPGSNFSDGVPLQIWTCNGTAAQRWTFASDGTVRAGGLCMDLAWGDSTNGTTVQIVNCNGNIAQQWVLSGAGDLVSIAADKCVDVQGWNGDDGTKLVIWECHGGANQKWWLR</sequence>
<keyword evidence="4" id="KW-0378">Hydrolase</keyword>
<dbReference type="SUPFAM" id="SSF50494">
    <property type="entry name" value="Trypsin-like serine proteases"/>
    <property type="match status" value="1"/>
</dbReference>
<name>A0ABS1LJA5_9MICO</name>
<dbReference type="InterPro" id="IPR035992">
    <property type="entry name" value="Ricin_B-like_lectins"/>
</dbReference>
<evidence type="ECO:0000313" key="10">
    <source>
        <dbReference type="EMBL" id="MBL0885903.1"/>
    </source>
</evidence>
<evidence type="ECO:0000256" key="2">
    <source>
        <dbReference type="ARBA" id="ARBA00022670"/>
    </source>
</evidence>
<gene>
    <name evidence="10" type="ORF">HGK34_06375</name>
</gene>
<evidence type="ECO:0000256" key="4">
    <source>
        <dbReference type="ARBA" id="ARBA00022801"/>
    </source>
</evidence>
<dbReference type="InterPro" id="IPR009003">
    <property type="entry name" value="Peptidase_S1_PA"/>
</dbReference>
<feature type="signal peptide" evidence="8">
    <location>
        <begin position="1"/>
        <end position="27"/>
    </location>
</feature>
<reference evidence="10 11" key="1">
    <citation type="journal article" date="2021" name="Arch. Microbiol.">
        <title>Myceligenerans indicum sp. nov., an actinobacterium isolated from mangrove sediment of Sundarbans, India.</title>
        <authorList>
            <person name="Asha K."/>
            <person name="Bhadury P."/>
        </authorList>
    </citation>
    <scope>NUCLEOTIDE SEQUENCE [LARGE SCALE GENOMIC DNA]</scope>
    <source>
        <strain evidence="10 11">I2</strain>
    </source>
</reference>
<dbReference type="CDD" id="cd21112">
    <property type="entry name" value="alphaLP-like"/>
    <property type="match status" value="1"/>
</dbReference>
<dbReference type="SMART" id="SM00458">
    <property type="entry name" value="RICIN"/>
    <property type="match status" value="1"/>
</dbReference>
<comment type="caution">
    <text evidence="10">The sequence shown here is derived from an EMBL/GenBank/DDBJ whole genome shotgun (WGS) entry which is preliminary data.</text>
</comment>
<dbReference type="InterPro" id="IPR043504">
    <property type="entry name" value="Peptidase_S1_PA_chymotrypsin"/>
</dbReference>
<dbReference type="Gene3D" id="2.40.10.10">
    <property type="entry name" value="Trypsin-like serine proteases"/>
    <property type="match status" value="2"/>
</dbReference>
<organism evidence="10 11">
    <name type="scientific">Myceligenerans indicum</name>
    <dbReference type="NCBI Taxonomy" id="2593663"/>
    <lineage>
        <taxon>Bacteria</taxon>
        <taxon>Bacillati</taxon>
        <taxon>Actinomycetota</taxon>
        <taxon>Actinomycetes</taxon>
        <taxon>Micrococcales</taxon>
        <taxon>Promicromonosporaceae</taxon>
        <taxon>Myceligenerans</taxon>
    </lineage>
</organism>
<feature type="domain" description="Ricin B lectin" evidence="9">
    <location>
        <begin position="396"/>
        <end position="523"/>
    </location>
</feature>
<dbReference type="InterPro" id="IPR004236">
    <property type="entry name" value="Pept_S1_alpha_lytic"/>
</dbReference>
<dbReference type="PROSITE" id="PS50231">
    <property type="entry name" value="RICIN_B_LECTIN"/>
    <property type="match status" value="1"/>
</dbReference>
<dbReference type="Proteomes" id="UP000675409">
    <property type="component" value="Unassembled WGS sequence"/>
</dbReference>
<evidence type="ECO:0000259" key="9">
    <source>
        <dbReference type="SMART" id="SM00458"/>
    </source>
</evidence>
<feature type="chain" id="PRO_5046187967" description="Ricin B lectin domain-containing protein" evidence="8">
    <location>
        <begin position="28"/>
        <end position="523"/>
    </location>
</feature>
<dbReference type="SUPFAM" id="SSF50370">
    <property type="entry name" value="Ricin B-like lectins"/>
    <property type="match status" value="1"/>
</dbReference>
<evidence type="ECO:0000256" key="8">
    <source>
        <dbReference type="SAM" id="SignalP"/>
    </source>
</evidence>
<evidence type="ECO:0000313" key="11">
    <source>
        <dbReference type="Proteomes" id="UP000675409"/>
    </source>
</evidence>
<keyword evidence="2" id="KW-0645">Protease</keyword>